<dbReference type="AlphaFoldDB" id="A0A1R3JJ30"/>
<accession>A0A1R3JJ30</accession>
<keyword evidence="2" id="KW-1185">Reference proteome</keyword>
<name>A0A1R3JJ30_COCAP</name>
<sequence length="28" mass="3133">MAHKSVVSDFRVKIIVQIHAPSNEVTLL</sequence>
<evidence type="ECO:0000313" key="2">
    <source>
        <dbReference type="Proteomes" id="UP000188268"/>
    </source>
</evidence>
<dbReference type="EMBL" id="AWWV01007776">
    <property type="protein sequence ID" value="OMO94823.1"/>
    <property type="molecule type" value="Genomic_DNA"/>
</dbReference>
<protein>
    <submittedName>
        <fullName evidence="1">Uncharacterized protein</fullName>
    </submittedName>
</protein>
<dbReference type="Gramene" id="OMO94823">
    <property type="protein sequence ID" value="OMO94823"/>
    <property type="gene ID" value="CCACVL1_05784"/>
</dbReference>
<comment type="caution">
    <text evidence="1">The sequence shown here is derived from an EMBL/GenBank/DDBJ whole genome shotgun (WGS) entry which is preliminary data.</text>
</comment>
<organism evidence="1 2">
    <name type="scientific">Corchorus capsularis</name>
    <name type="common">Jute</name>
    <dbReference type="NCBI Taxonomy" id="210143"/>
    <lineage>
        <taxon>Eukaryota</taxon>
        <taxon>Viridiplantae</taxon>
        <taxon>Streptophyta</taxon>
        <taxon>Embryophyta</taxon>
        <taxon>Tracheophyta</taxon>
        <taxon>Spermatophyta</taxon>
        <taxon>Magnoliopsida</taxon>
        <taxon>eudicotyledons</taxon>
        <taxon>Gunneridae</taxon>
        <taxon>Pentapetalae</taxon>
        <taxon>rosids</taxon>
        <taxon>malvids</taxon>
        <taxon>Malvales</taxon>
        <taxon>Malvaceae</taxon>
        <taxon>Grewioideae</taxon>
        <taxon>Apeibeae</taxon>
        <taxon>Corchorus</taxon>
    </lineage>
</organism>
<proteinExistence type="predicted"/>
<reference evidence="1 2" key="1">
    <citation type="submission" date="2013-09" db="EMBL/GenBank/DDBJ databases">
        <title>Corchorus capsularis genome sequencing.</title>
        <authorList>
            <person name="Alam M."/>
            <person name="Haque M.S."/>
            <person name="Islam M.S."/>
            <person name="Emdad E.M."/>
            <person name="Islam M.M."/>
            <person name="Ahmed B."/>
            <person name="Halim A."/>
            <person name="Hossen Q.M.M."/>
            <person name="Hossain M.Z."/>
            <person name="Ahmed R."/>
            <person name="Khan M.M."/>
            <person name="Islam R."/>
            <person name="Rashid M.M."/>
            <person name="Khan S.A."/>
            <person name="Rahman M.S."/>
            <person name="Alam M."/>
        </authorList>
    </citation>
    <scope>NUCLEOTIDE SEQUENCE [LARGE SCALE GENOMIC DNA]</scope>
    <source>
        <strain evidence="2">cv. CVL-1</strain>
        <tissue evidence="1">Whole seedling</tissue>
    </source>
</reference>
<dbReference type="Proteomes" id="UP000188268">
    <property type="component" value="Unassembled WGS sequence"/>
</dbReference>
<gene>
    <name evidence="1" type="ORF">CCACVL1_05784</name>
</gene>
<evidence type="ECO:0000313" key="1">
    <source>
        <dbReference type="EMBL" id="OMO94823.1"/>
    </source>
</evidence>